<sequence length="204" mass="23228">MTSHPKDCTFELLDVMAKSEKVAKHLHLPVQSGNNRILKLMNRHYDREKYLSLIDYAKKAMPELSITSDIIVGFPGETYAEFCDTLSLVKQIKYTSLFTFIYSPRQGTKACLMEDPISREEKGKWFKELTDLQESIAKERTSSMQGKSYRVLAEEKGRQGEGYISGRTSGNVIIEFKGNDRLIGTFCTVKVTEPLTWIVKGELV</sequence>
<dbReference type="InterPro" id="IPR007197">
    <property type="entry name" value="rSAM"/>
</dbReference>
<evidence type="ECO:0000256" key="3">
    <source>
        <dbReference type="ARBA" id="ARBA00022723"/>
    </source>
</evidence>
<dbReference type="EMBL" id="VSSQ01062330">
    <property type="protein sequence ID" value="MPN15524.1"/>
    <property type="molecule type" value="Genomic_DNA"/>
</dbReference>
<reference evidence="8" key="1">
    <citation type="submission" date="2019-08" db="EMBL/GenBank/DDBJ databases">
        <authorList>
            <person name="Kucharzyk K."/>
            <person name="Murdoch R.W."/>
            <person name="Higgins S."/>
            <person name="Loffler F."/>
        </authorList>
    </citation>
    <scope>NUCLEOTIDE SEQUENCE</scope>
</reference>
<dbReference type="GO" id="GO:0005829">
    <property type="term" value="C:cytosol"/>
    <property type="evidence" value="ECO:0007669"/>
    <property type="project" value="TreeGrafter"/>
</dbReference>
<evidence type="ECO:0000259" key="6">
    <source>
        <dbReference type="PROSITE" id="PS50926"/>
    </source>
</evidence>
<dbReference type="PANTHER" id="PTHR43020">
    <property type="entry name" value="CDK5 REGULATORY SUBUNIT-ASSOCIATED PROTEIN 1"/>
    <property type="match status" value="1"/>
</dbReference>
<evidence type="ECO:0000256" key="5">
    <source>
        <dbReference type="ARBA" id="ARBA00023014"/>
    </source>
</evidence>
<dbReference type="Pfam" id="PF04055">
    <property type="entry name" value="Radical_SAM"/>
    <property type="match status" value="1"/>
</dbReference>
<feature type="domain" description="TRAM" evidence="6">
    <location>
        <begin position="142"/>
        <end position="204"/>
    </location>
</feature>
<evidence type="ECO:0000313" key="8">
    <source>
        <dbReference type="EMBL" id="MPN15524.1"/>
    </source>
</evidence>
<dbReference type="SMART" id="SM00729">
    <property type="entry name" value="Elp3"/>
    <property type="match status" value="1"/>
</dbReference>
<dbReference type="PROSITE" id="PS51918">
    <property type="entry name" value="RADICAL_SAM"/>
    <property type="match status" value="1"/>
</dbReference>
<protein>
    <submittedName>
        <fullName evidence="8">tRNA-2-methylthio-N(6)-dimethylallyladenosine synthase</fullName>
        <ecNumber evidence="8">2.8.4.3</ecNumber>
    </submittedName>
</protein>
<comment type="caution">
    <text evidence="8">The sequence shown here is derived from an EMBL/GenBank/DDBJ whole genome shotgun (WGS) entry which is preliminary data.</text>
</comment>
<feature type="domain" description="Radical SAM core" evidence="7">
    <location>
        <begin position="1"/>
        <end position="139"/>
    </location>
</feature>
<dbReference type="GO" id="GO:0035597">
    <property type="term" value="F:tRNA-2-methylthio-N(6)-dimethylallyladenosine(37) synthase activity"/>
    <property type="evidence" value="ECO:0007669"/>
    <property type="project" value="UniProtKB-EC"/>
</dbReference>
<dbReference type="EC" id="2.8.4.3" evidence="8"/>
<dbReference type="SUPFAM" id="SSF102114">
    <property type="entry name" value="Radical SAM enzymes"/>
    <property type="match status" value="1"/>
</dbReference>
<dbReference type="InterPro" id="IPR058240">
    <property type="entry name" value="rSAM_sf"/>
</dbReference>
<dbReference type="InterPro" id="IPR006638">
    <property type="entry name" value="Elp3/MiaA/NifB-like_rSAM"/>
</dbReference>
<evidence type="ECO:0000256" key="2">
    <source>
        <dbReference type="ARBA" id="ARBA00022691"/>
    </source>
</evidence>
<keyword evidence="4" id="KW-0408">Iron</keyword>
<gene>
    <name evidence="8" type="primary">miaB_54</name>
    <name evidence="8" type="ORF">SDC9_162858</name>
</gene>
<dbReference type="GO" id="GO:0046872">
    <property type="term" value="F:metal ion binding"/>
    <property type="evidence" value="ECO:0007669"/>
    <property type="project" value="UniProtKB-KW"/>
</dbReference>
<keyword evidence="1" id="KW-0004">4Fe-4S</keyword>
<organism evidence="8">
    <name type="scientific">bioreactor metagenome</name>
    <dbReference type="NCBI Taxonomy" id="1076179"/>
    <lineage>
        <taxon>unclassified sequences</taxon>
        <taxon>metagenomes</taxon>
        <taxon>ecological metagenomes</taxon>
    </lineage>
</organism>
<keyword evidence="2" id="KW-0949">S-adenosyl-L-methionine</keyword>
<accession>A0A645FU29</accession>
<dbReference type="GO" id="GO:0051539">
    <property type="term" value="F:4 iron, 4 sulfur cluster binding"/>
    <property type="evidence" value="ECO:0007669"/>
    <property type="project" value="UniProtKB-KW"/>
</dbReference>
<keyword evidence="3" id="KW-0479">Metal-binding</keyword>
<dbReference type="Gene3D" id="3.80.30.20">
    <property type="entry name" value="tm_1862 like domain"/>
    <property type="match status" value="1"/>
</dbReference>
<keyword evidence="5" id="KW-0411">Iron-sulfur</keyword>
<dbReference type="InterPro" id="IPR023404">
    <property type="entry name" value="rSAM_horseshoe"/>
</dbReference>
<dbReference type="InterPro" id="IPR002792">
    <property type="entry name" value="TRAM_dom"/>
</dbReference>
<dbReference type="Pfam" id="PF01938">
    <property type="entry name" value="TRAM"/>
    <property type="match status" value="1"/>
</dbReference>
<evidence type="ECO:0000256" key="1">
    <source>
        <dbReference type="ARBA" id="ARBA00022485"/>
    </source>
</evidence>
<dbReference type="PROSITE" id="PS50926">
    <property type="entry name" value="TRAM"/>
    <property type="match status" value="1"/>
</dbReference>
<evidence type="ECO:0000259" key="7">
    <source>
        <dbReference type="PROSITE" id="PS51918"/>
    </source>
</evidence>
<proteinExistence type="predicted"/>
<dbReference type="AlphaFoldDB" id="A0A645FU29"/>
<keyword evidence="8" id="KW-0808">Transferase</keyword>
<dbReference type="PANTHER" id="PTHR43020:SF2">
    <property type="entry name" value="MITOCHONDRIAL TRNA METHYLTHIOTRANSFERASE CDK5RAP1"/>
    <property type="match status" value="1"/>
</dbReference>
<evidence type="ECO:0000256" key="4">
    <source>
        <dbReference type="ARBA" id="ARBA00023004"/>
    </source>
</evidence>
<name>A0A645FU29_9ZZZZ</name>